<reference evidence="1" key="2">
    <citation type="journal article" date="2024" name="Plant">
        <title>Genomic evolution and insights into agronomic trait innovations of Sesamum species.</title>
        <authorList>
            <person name="Miao H."/>
            <person name="Wang L."/>
            <person name="Qu L."/>
            <person name="Liu H."/>
            <person name="Sun Y."/>
            <person name="Le M."/>
            <person name="Wang Q."/>
            <person name="Wei S."/>
            <person name="Zheng Y."/>
            <person name="Lin W."/>
            <person name="Duan Y."/>
            <person name="Cao H."/>
            <person name="Xiong S."/>
            <person name="Wang X."/>
            <person name="Wei L."/>
            <person name="Li C."/>
            <person name="Ma Q."/>
            <person name="Ju M."/>
            <person name="Zhao R."/>
            <person name="Li G."/>
            <person name="Mu C."/>
            <person name="Tian Q."/>
            <person name="Mei H."/>
            <person name="Zhang T."/>
            <person name="Gao T."/>
            <person name="Zhang H."/>
        </authorList>
    </citation>
    <scope>NUCLEOTIDE SEQUENCE</scope>
    <source>
        <strain evidence="1">KEN1</strain>
    </source>
</reference>
<dbReference type="AlphaFoldDB" id="A0AAW2UVM5"/>
<evidence type="ECO:0000313" key="1">
    <source>
        <dbReference type="EMBL" id="KAL0420998.1"/>
    </source>
</evidence>
<reference evidence="1" key="1">
    <citation type="submission" date="2020-06" db="EMBL/GenBank/DDBJ databases">
        <authorList>
            <person name="Li T."/>
            <person name="Hu X."/>
            <person name="Zhang T."/>
            <person name="Song X."/>
            <person name="Zhang H."/>
            <person name="Dai N."/>
            <person name="Sheng W."/>
            <person name="Hou X."/>
            <person name="Wei L."/>
        </authorList>
    </citation>
    <scope>NUCLEOTIDE SEQUENCE</scope>
    <source>
        <strain evidence="1">KEN1</strain>
        <tissue evidence="1">Leaf</tissue>
    </source>
</reference>
<evidence type="ECO:0008006" key="2">
    <source>
        <dbReference type="Google" id="ProtNLM"/>
    </source>
</evidence>
<dbReference type="PANTHER" id="PTHR33116:SF86">
    <property type="entry name" value="REVERSE TRANSCRIPTASE DOMAIN-CONTAINING PROTEIN"/>
    <property type="match status" value="1"/>
</dbReference>
<gene>
    <name evidence="1" type="ORF">Slati_3122700</name>
</gene>
<accession>A0AAW2UVM5</accession>
<name>A0AAW2UVM5_9LAMI</name>
<dbReference type="EMBL" id="JACGWN010000011">
    <property type="protein sequence ID" value="KAL0420998.1"/>
    <property type="molecule type" value="Genomic_DNA"/>
</dbReference>
<sequence length="241" mass="27593">MVVNLDKSEIAFSRNVPKCQKEDLAWILVVRVVEKHIKYLGLPALVGRCKRKIFQNLKDKIWKRLHWRCKSLSQAGKAVLLQLVVQAMPTYVMGYFLIPGNVCRELEGLIEDFLWHNKDKYFPRSDVFSVVAGPGSSYTWRSILAAKELIVAGTRWQIGSGHKIHLWTDRWIPRLLTFQIITTPNTLHIEATVADLLDEAGEWKEGLIRTIFRSEDVEVILGIAANTSSPDQLRSHYEKNG</sequence>
<proteinExistence type="predicted"/>
<comment type="caution">
    <text evidence="1">The sequence shown here is derived from an EMBL/GenBank/DDBJ whole genome shotgun (WGS) entry which is preliminary data.</text>
</comment>
<protein>
    <recommendedName>
        <fullName evidence="2">Reverse transcriptase</fullName>
    </recommendedName>
</protein>
<dbReference type="PANTHER" id="PTHR33116">
    <property type="entry name" value="REVERSE TRANSCRIPTASE ZINC-BINDING DOMAIN-CONTAINING PROTEIN-RELATED-RELATED"/>
    <property type="match status" value="1"/>
</dbReference>
<organism evidence="1">
    <name type="scientific">Sesamum latifolium</name>
    <dbReference type="NCBI Taxonomy" id="2727402"/>
    <lineage>
        <taxon>Eukaryota</taxon>
        <taxon>Viridiplantae</taxon>
        <taxon>Streptophyta</taxon>
        <taxon>Embryophyta</taxon>
        <taxon>Tracheophyta</taxon>
        <taxon>Spermatophyta</taxon>
        <taxon>Magnoliopsida</taxon>
        <taxon>eudicotyledons</taxon>
        <taxon>Gunneridae</taxon>
        <taxon>Pentapetalae</taxon>
        <taxon>asterids</taxon>
        <taxon>lamiids</taxon>
        <taxon>Lamiales</taxon>
        <taxon>Pedaliaceae</taxon>
        <taxon>Sesamum</taxon>
    </lineage>
</organism>